<keyword evidence="2" id="KW-0472">Membrane</keyword>
<organism evidence="3 4">
    <name type="scientific">Longibacter salinarum</name>
    <dbReference type="NCBI Taxonomy" id="1850348"/>
    <lineage>
        <taxon>Bacteria</taxon>
        <taxon>Pseudomonadati</taxon>
        <taxon>Rhodothermota</taxon>
        <taxon>Rhodothermia</taxon>
        <taxon>Rhodothermales</taxon>
        <taxon>Salisaetaceae</taxon>
        <taxon>Longibacter</taxon>
    </lineage>
</organism>
<feature type="transmembrane region" description="Helical" evidence="2">
    <location>
        <begin position="504"/>
        <end position="529"/>
    </location>
</feature>
<comment type="caution">
    <text evidence="3">The sequence shown here is derived from an EMBL/GenBank/DDBJ whole genome shotgun (WGS) entry which is preliminary data.</text>
</comment>
<dbReference type="EMBL" id="PDEQ01000002">
    <property type="protein sequence ID" value="PEN14372.1"/>
    <property type="molecule type" value="Genomic_DNA"/>
</dbReference>
<dbReference type="Proteomes" id="UP000220102">
    <property type="component" value="Unassembled WGS sequence"/>
</dbReference>
<feature type="transmembrane region" description="Helical" evidence="2">
    <location>
        <begin position="143"/>
        <end position="162"/>
    </location>
</feature>
<dbReference type="Pfam" id="PF11028">
    <property type="entry name" value="TMEM260-like"/>
    <property type="match status" value="1"/>
</dbReference>
<protein>
    <submittedName>
        <fullName evidence="3">Membrane protein</fullName>
    </submittedName>
</protein>
<evidence type="ECO:0000256" key="2">
    <source>
        <dbReference type="SAM" id="Phobius"/>
    </source>
</evidence>
<proteinExistence type="predicted"/>
<dbReference type="PANTHER" id="PTHR16214:SF3">
    <property type="entry name" value="TRANSMEMBRANE PROTEIN 260"/>
    <property type="match status" value="1"/>
</dbReference>
<evidence type="ECO:0000256" key="1">
    <source>
        <dbReference type="SAM" id="MobiDB-lite"/>
    </source>
</evidence>
<evidence type="ECO:0000313" key="4">
    <source>
        <dbReference type="Proteomes" id="UP000220102"/>
    </source>
</evidence>
<feature type="transmembrane region" description="Helical" evidence="2">
    <location>
        <begin position="186"/>
        <end position="219"/>
    </location>
</feature>
<feature type="transmembrane region" description="Helical" evidence="2">
    <location>
        <begin position="115"/>
        <end position="136"/>
    </location>
</feature>
<keyword evidence="2" id="KW-1133">Transmembrane helix</keyword>
<dbReference type="AlphaFoldDB" id="A0A2A8D092"/>
<name>A0A2A8D092_9BACT</name>
<dbReference type="RefSeq" id="WP_098074553.1">
    <property type="nucleotide sequence ID" value="NZ_PDEQ01000002.1"/>
</dbReference>
<gene>
    <name evidence="3" type="ORF">CRI94_04880</name>
</gene>
<accession>A0A2A8D092</accession>
<feature type="transmembrane region" description="Helical" evidence="2">
    <location>
        <begin position="294"/>
        <end position="314"/>
    </location>
</feature>
<feature type="transmembrane region" description="Helical" evidence="2">
    <location>
        <begin position="41"/>
        <end position="59"/>
    </location>
</feature>
<feature type="transmembrane region" description="Helical" evidence="2">
    <location>
        <begin position="450"/>
        <end position="467"/>
    </location>
</feature>
<feature type="transmembrane region" description="Helical" evidence="2">
    <location>
        <begin position="259"/>
        <end position="282"/>
    </location>
</feature>
<feature type="region of interest" description="Disordered" evidence="1">
    <location>
        <begin position="941"/>
        <end position="981"/>
    </location>
</feature>
<keyword evidence="4" id="KW-1185">Reference proteome</keyword>
<reference evidence="3 4" key="1">
    <citation type="submission" date="2017-10" db="EMBL/GenBank/DDBJ databases">
        <title>Draft genome of Longibacter Salinarum.</title>
        <authorList>
            <person name="Goh K.M."/>
            <person name="Shamsir M.S."/>
            <person name="Lim S.W."/>
        </authorList>
    </citation>
    <scope>NUCLEOTIDE SEQUENCE [LARGE SCALE GENOMIC DNA]</scope>
    <source>
        <strain evidence="3 4">KCTC 52045</strain>
    </source>
</reference>
<feature type="transmembrane region" description="Helical" evidence="2">
    <location>
        <begin position="474"/>
        <end position="492"/>
    </location>
</feature>
<feature type="transmembrane region" description="Helical" evidence="2">
    <location>
        <begin position="541"/>
        <end position="560"/>
    </location>
</feature>
<feature type="transmembrane region" description="Helical" evidence="2">
    <location>
        <begin position="71"/>
        <end position="95"/>
    </location>
</feature>
<feature type="transmembrane region" description="Helical" evidence="2">
    <location>
        <begin position="231"/>
        <end position="253"/>
    </location>
</feature>
<dbReference type="OrthoDB" id="9807602at2"/>
<sequence length="981" mass="110162">MNWKWTDRIAAGFVFVWALVLYSLTVAPTTSFWDAGEFIASVYKLQVMHPPGAPFYMLMGRFFSMFVPTDYVALAVNMISVLSSAGTVLLTHLIILRLVRRWHGAPSTWSPEQRVVGLGSGIIGALAFAASDTFWFNAVEAEVYALSMFFTALVVYLAMRWSDEAAAEERLLAGGRHPFGLSANRYLVLIAYFFGLAIGVHLLNLLAFFFVALIIFFTEYDQPEWDSGKRLKMILVTGVVASIVFFTIYPGVILYVPKFIGAVGSPLIAVFLLVALVLGGLYVTHKRQMQVANIALLCLTVILVGYSSYALIFIRSATEPNIDLNDPDTPERFVSYLEREQYGSTPLLKGMTYDDESGVVPREGEASPEWFPRRHSISQSHWRVYDRYDSDWEFFWEYQVGHMYVRYFLWNFAGRQSDVQDAPAVTGISFVDPPDTQLRQTPSEKASHNVYFALPLLLGLFGAFYHASRDWRRAFSVFTLFLVTGIGIIIYLNQSPNQPRERDYAYVASFFAFSLWIGIGAGGMLELAYDAIRSSLKSMQRTSVMTGVAALIFAAVPLWMTAENYDDHDRSGNFVARDYAYNMLNSVAENGVLFTNGDNDTYPLWYMQEVEGIRTDVRVANLSLLNTDWYVKQMKNEQAYKSEPLPISMSEQQINNLRPTRFEPRRVQIPVQADAADQFSDVYLAERTTDSLSIQRPMSWRLEGRAYGRDVRVLQVADLVAYNMIRTAAEDGWNRPIYFATTVARDGTLNLDPFFQLEGQANRVVPIRSDAAIGRAVPGLTEERMNAFRFTNLSDPDLYLNENARRMIDGYRISFSQAGEQLARQGYPDRARNLLGTFLDQVPFSTVAGDIQTFVLMARALEVAGDMDRTIRVMQESEPVVLHEVRQGSRRSMTYALQYAGSIRGAYRDAGMEEALASFDSELEQALSDANVALSDRQRQMLGLAGSGDTNGMPPEMLQPEGAQPNVAPPTENQNGGGGRP</sequence>
<evidence type="ECO:0000313" key="3">
    <source>
        <dbReference type="EMBL" id="PEN14372.1"/>
    </source>
</evidence>
<dbReference type="InterPro" id="IPR052724">
    <property type="entry name" value="GT117_domain-containing"/>
</dbReference>
<dbReference type="InterPro" id="IPR021280">
    <property type="entry name" value="TMEM260-like"/>
</dbReference>
<keyword evidence="2" id="KW-0812">Transmembrane</keyword>
<dbReference type="PANTHER" id="PTHR16214">
    <property type="entry name" value="TRANSMEMBRANE PROTEIN 260"/>
    <property type="match status" value="1"/>
</dbReference>